<dbReference type="InterPro" id="IPR029063">
    <property type="entry name" value="SAM-dependent_MTases_sf"/>
</dbReference>
<comment type="caution">
    <text evidence="1">The sequence shown here is derived from an EMBL/GenBank/DDBJ whole genome shotgun (WGS) entry which is preliminary data.</text>
</comment>
<sequence length="137" mass="16027">MIGTTKIVSKDVSPYPIGEYCKSLLNEIWNHSSKASKSYYYWNYVDYIRSTYEVSAELRRVMKANGRGAIVIQDSFYKELRVLTHQIVLESLVAHGFRCNVTRRETVKGHMGRMSPRQTKYATEKTLYEYVLEFSYS</sequence>
<proteinExistence type="predicted"/>
<organism evidence="1 2">
    <name type="scientific">Aliiroseovarius zhejiangensis</name>
    <dbReference type="NCBI Taxonomy" id="1632025"/>
    <lineage>
        <taxon>Bacteria</taxon>
        <taxon>Pseudomonadati</taxon>
        <taxon>Pseudomonadota</taxon>
        <taxon>Alphaproteobacteria</taxon>
        <taxon>Rhodobacterales</taxon>
        <taxon>Paracoccaceae</taxon>
        <taxon>Aliiroseovarius</taxon>
    </lineage>
</organism>
<evidence type="ECO:0000313" key="1">
    <source>
        <dbReference type="EMBL" id="GHF08277.1"/>
    </source>
</evidence>
<dbReference type="EMBL" id="BNCH01000010">
    <property type="protein sequence ID" value="GHF08277.1"/>
    <property type="molecule type" value="Genomic_DNA"/>
</dbReference>
<evidence type="ECO:0000313" key="2">
    <source>
        <dbReference type="Proteomes" id="UP000609802"/>
    </source>
</evidence>
<dbReference type="Gene3D" id="3.40.50.150">
    <property type="entry name" value="Vaccinia Virus protein VP39"/>
    <property type="match status" value="1"/>
</dbReference>
<gene>
    <name evidence="1" type="ORF">GCM10016455_31650</name>
</gene>
<keyword evidence="2" id="KW-1185">Reference proteome</keyword>
<accession>A0ABQ3J8X8</accession>
<protein>
    <submittedName>
        <fullName evidence="1">Uncharacterized protein</fullName>
    </submittedName>
</protein>
<reference evidence="2" key="1">
    <citation type="journal article" date="2019" name="Int. J. Syst. Evol. Microbiol.">
        <title>The Global Catalogue of Microorganisms (GCM) 10K type strain sequencing project: providing services to taxonomists for standard genome sequencing and annotation.</title>
        <authorList>
            <consortium name="The Broad Institute Genomics Platform"/>
            <consortium name="The Broad Institute Genome Sequencing Center for Infectious Disease"/>
            <person name="Wu L."/>
            <person name="Ma J."/>
        </authorList>
    </citation>
    <scope>NUCLEOTIDE SEQUENCE [LARGE SCALE GENOMIC DNA]</scope>
    <source>
        <strain evidence="2">KCTC 42443</strain>
    </source>
</reference>
<dbReference type="Proteomes" id="UP000609802">
    <property type="component" value="Unassembled WGS sequence"/>
</dbReference>
<name>A0ABQ3J8X8_9RHOB</name>